<comment type="caution">
    <text evidence="8">The sequence shown here is derived from an EMBL/GenBank/DDBJ whole genome shotgun (WGS) entry which is preliminary data.</text>
</comment>
<feature type="DNA-binding region" description="H-T-H motif" evidence="6">
    <location>
        <begin position="30"/>
        <end position="49"/>
    </location>
</feature>
<dbReference type="SUPFAM" id="SSF46689">
    <property type="entry name" value="Homeodomain-like"/>
    <property type="match status" value="1"/>
</dbReference>
<comment type="function">
    <text evidence="1">Represses transcription of the icaADBC operon necessary for biofilm production.</text>
</comment>
<dbReference type="InterPro" id="IPR041646">
    <property type="entry name" value="IcaR_C"/>
</dbReference>
<evidence type="ECO:0000256" key="2">
    <source>
        <dbReference type="ARBA" id="ARBA00011738"/>
    </source>
</evidence>
<dbReference type="Pfam" id="PF18665">
    <property type="entry name" value="TetR_C_37"/>
    <property type="match status" value="1"/>
</dbReference>
<dbReference type="InterPro" id="IPR009057">
    <property type="entry name" value="Homeodomain-like_sf"/>
</dbReference>
<proteinExistence type="predicted"/>
<evidence type="ECO:0000256" key="5">
    <source>
        <dbReference type="ARBA" id="ARBA00030200"/>
    </source>
</evidence>
<name>A0ABT8CDD7_9BACT</name>
<comment type="subunit">
    <text evidence="2">Homodimer.</text>
</comment>
<feature type="domain" description="HTH tetR-type" evidence="7">
    <location>
        <begin position="7"/>
        <end position="67"/>
    </location>
</feature>
<evidence type="ECO:0000256" key="1">
    <source>
        <dbReference type="ARBA" id="ARBA00002291"/>
    </source>
</evidence>
<keyword evidence="9" id="KW-1185">Reference proteome</keyword>
<evidence type="ECO:0000313" key="9">
    <source>
        <dbReference type="Proteomes" id="UP001236663"/>
    </source>
</evidence>
<dbReference type="RefSeq" id="WP_163383088.1">
    <property type="nucleotide sequence ID" value="NZ_JAUFQS010000047.1"/>
</dbReference>
<dbReference type="PROSITE" id="PS50977">
    <property type="entry name" value="HTH_TETR_2"/>
    <property type="match status" value="1"/>
</dbReference>
<evidence type="ECO:0000256" key="4">
    <source>
        <dbReference type="ARBA" id="ARBA00023125"/>
    </source>
</evidence>
<protein>
    <recommendedName>
        <fullName evidence="3">Biofilm operon icaADBC HTH-type negative transcriptional regulator IcaR</fullName>
    </recommendedName>
    <alternativeName>
        <fullName evidence="5">Intercellular adhesion protein R</fullName>
    </alternativeName>
</protein>
<dbReference type="Pfam" id="PF00440">
    <property type="entry name" value="TetR_N"/>
    <property type="match status" value="1"/>
</dbReference>
<dbReference type="InterPro" id="IPR001647">
    <property type="entry name" value="HTH_TetR"/>
</dbReference>
<reference evidence="9" key="1">
    <citation type="journal article" date="2019" name="Int. J. Syst. Evol. Microbiol.">
        <title>The Global Catalogue of Microorganisms (GCM) 10K type strain sequencing project: providing services to taxonomists for standard genome sequencing and annotation.</title>
        <authorList>
            <consortium name="The Broad Institute Genomics Platform"/>
            <consortium name="The Broad Institute Genome Sequencing Center for Infectious Disease"/>
            <person name="Wu L."/>
            <person name="Ma J."/>
        </authorList>
    </citation>
    <scope>NUCLEOTIDE SEQUENCE [LARGE SCALE GENOMIC DNA]</scope>
    <source>
        <strain evidence="9">CECT 7706</strain>
    </source>
</reference>
<dbReference type="Gene3D" id="1.10.357.10">
    <property type="entry name" value="Tetracycline Repressor, domain 2"/>
    <property type="match status" value="1"/>
</dbReference>
<evidence type="ECO:0000313" key="8">
    <source>
        <dbReference type="EMBL" id="MDN3690426.1"/>
    </source>
</evidence>
<sequence>MKQSIREERKKEIVSGLYELSRQEGLENVSIAKIGKHLGMPPSLVMHYFPNKRLLILGLINHILHQYQLIYKPIVSKLEKKPRVDPELLVERLFSREWNLLFDDGVFFSCYAFIFRDQLIKKEYKKLHVKLRVTLKNLLDKDEVLVMGDTGLLAEKIFVVIEGAYYYLSMMDEAREYDQKLELFKDQVYELIYAEISRLQTGPEMGKSRYSTGG</sequence>
<dbReference type="EMBL" id="JAUFQS010000047">
    <property type="protein sequence ID" value="MDN3690426.1"/>
    <property type="molecule type" value="Genomic_DNA"/>
</dbReference>
<gene>
    <name evidence="8" type="ORF">QWZ15_21580</name>
</gene>
<evidence type="ECO:0000256" key="3">
    <source>
        <dbReference type="ARBA" id="ARBA00014341"/>
    </source>
</evidence>
<keyword evidence="4 6" id="KW-0238">DNA-binding</keyword>
<organism evidence="8 9">
    <name type="scientific">Cyclobacterium jeungdonense</name>
    <dbReference type="NCBI Taxonomy" id="708087"/>
    <lineage>
        <taxon>Bacteria</taxon>
        <taxon>Pseudomonadati</taxon>
        <taxon>Bacteroidota</taxon>
        <taxon>Cytophagia</taxon>
        <taxon>Cytophagales</taxon>
        <taxon>Cyclobacteriaceae</taxon>
        <taxon>Cyclobacterium</taxon>
    </lineage>
</organism>
<evidence type="ECO:0000259" key="7">
    <source>
        <dbReference type="PROSITE" id="PS50977"/>
    </source>
</evidence>
<accession>A0ABT8CDD7</accession>
<evidence type="ECO:0000256" key="6">
    <source>
        <dbReference type="PROSITE-ProRule" id="PRU00335"/>
    </source>
</evidence>
<dbReference type="Proteomes" id="UP001236663">
    <property type="component" value="Unassembled WGS sequence"/>
</dbReference>